<organism evidence="9 10">
    <name type="scientific">Alkalicella caledoniensis</name>
    <dbReference type="NCBI Taxonomy" id="2731377"/>
    <lineage>
        <taxon>Bacteria</taxon>
        <taxon>Bacillati</taxon>
        <taxon>Bacillota</taxon>
        <taxon>Clostridia</taxon>
        <taxon>Eubacteriales</taxon>
        <taxon>Proteinivoracaceae</taxon>
        <taxon>Alkalicella</taxon>
    </lineage>
</organism>
<evidence type="ECO:0000256" key="6">
    <source>
        <dbReference type="ARBA" id="ARBA00038076"/>
    </source>
</evidence>
<evidence type="ECO:0000256" key="3">
    <source>
        <dbReference type="ARBA" id="ARBA00022692"/>
    </source>
</evidence>
<evidence type="ECO:0000313" key="9">
    <source>
        <dbReference type="EMBL" id="QNO13476.1"/>
    </source>
</evidence>
<evidence type="ECO:0000256" key="4">
    <source>
        <dbReference type="ARBA" id="ARBA00022989"/>
    </source>
</evidence>
<accession>A0A7G9W464</accession>
<proteinExistence type="inferred from homology"/>
<protein>
    <submittedName>
        <fullName evidence="9">ABC transporter permease</fullName>
    </submittedName>
</protein>
<feature type="transmembrane region" description="Helical" evidence="7">
    <location>
        <begin position="333"/>
        <end position="363"/>
    </location>
</feature>
<sequence length="418" mass="47855">MKKIKDLASHALLMVKRELRSYFLLSVTIFLSFTFLLAFFLFSDSQIYNKYKEIFNVPPTIGVASNSFTINPMTGQIIERGMLQTTLKQNMLIEQLDKMENTQYFQYFSADAQTRYYSDEKNSVGIQMIFLPKEFPGFYTGSVNNFSYVEVIFGENRLNSPYEILIDELFYELLSLEQKSDFLSIILPLTDKEGDTELVEFKVVGIVSNGAGTDTITSESGHNSFYVSAYLSSDLISMYDMDHLEKKILINSEKIEEVILLGDDLNLPIASSYTLHMRANEEIRNRILLNGIAAVLLFTLLGINLYSSFNNVLKERRYEVGVKRALGAGGKDIIIQFFLEGMIVMMANVFTAIIVVINAAVAFKFIQKFFYYNQWIIYVSMQSIILFLVCVTFLSVFFSLVFAYQSTRVEIVKHLKSE</sequence>
<name>A0A7G9W464_ALKCA</name>
<dbReference type="EMBL" id="CP058559">
    <property type="protein sequence ID" value="QNO13476.1"/>
    <property type="molecule type" value="Genomic_DNA"/>
</dbReference>
<dbReference type="PANTHER" id="PTHR30572:SF4">
    <property type="entry name" value="ABC TRANSPORTER PERMEASE YTRF"/>
    <property type="match status" value="1"/>
</dbReference>
<keyword evidence="4 7" id="KW-1133">Transmembrane helix</keyword>
<evidence type="ECO:0000256" key="7">
    <source>
        <dbReference type="SAM" id="Phobius"/>
    </source>
</evidence>
<keyword evidence="10" id="KW-1185">Reference proteome</keyword>
<dbReference type="GO" id="GO:0005886">
    <property type="term" value="C:plasma membrane"/>
    <property type="evidence" value="ECO:0007669"/>
    <property type="project" value="UniProtKB-SubCell"/>
</dbReference>
<evidence type="ECO:0000256" key="1">
    <source>
        <dbReference type="ARBA" id="ARBA00004651"/>
    </source>
</evidence>
<dbReference type="AlphaFoldDB" id="A0A7G9W464"/>
<keyword evidence="3 7" id="KW-0812">Transmembrane</keyword>
<evidence type="ECO:0000256" key="5">
    <source>
        <dbReference type="ARBA" id="ARBA00023136"/>
    </source>
</evidence>
<reference evidence="9 10" key="1">
    <citation type="submission" date="2020-07" db="EMBL/GenBank/DDBJ databases">
        <title>Alkalicella. sp. LB2 genome.</title>
        <authorList>
            <person name="Postec A."/>
            <person name="Quemeneur M."/>
        </authorList>
    </citation>
    <scope>NUCLEOTIDE SEQUENCE [LARGE SCALE GENOMIC DNA]</scope>
    <source>
        <strain evidence="9 10">LB2</strain>
    </source>
</reference>
<evidence type="ECO:0000259" key="8">
    <source>
        <dbReference type="Pfam" id="PF02687"/>
    </source>
</evidence>
<dbReference type="PANTHER" id="PTHR30572">
    <property type="entry name" value="MEMBRANE COMPONENT OF TRANSPORTER-RELATED"/>
    <property type="match status" value="1"/>
</dbReference>
<dbReference type="Proteomes" id="UP000516160">
    <property type="component" value="Chromosome"/>
</dbReference>
<evidence type="ECO:0000313" key="10">
    <source>
        <dbReference type="Proteomes" id="UP000516160"/>
    </source>
</evidence>
<feature type="domain" description="ABC3 transporter permease C-terminal" evidence="8">
    <location>
        <begin position="292"/>
        <end position="410"/>
    </location>
</feature>
<keyword evidence="5 7" id="KW-0472">Membrane</keyword>
<dbReference type="RefSeq" id="WP_213167144.1">
    <property type="nucleotide sequence ID" value="NZ_CP058559.1"/>
</dbReference>
<feature type="transmembrane region" description="Helical" evidence="7">
    <location>
        <begin position="287"/>
        <end position="307"/>
    </location>
</feature>
<dbReference type="InterPro" id="IPR050250">
    <property type="entry name" value="Macrolide_Exporter_MacB"/>
</dbReference>
<dbReference type="Pfam" id="PF02687">
    <property type="entry name" value="FtsX"/>
    <property type="match status" value="1"/>
</dbReference>
<comment type="similarity">
    <text evidence="6">Belongs to the ABC-4 integral membrane protein family.</text>
</comment>
<dbReference type="GO" id="GO:0022857">
    <property type="term" value="F:transmembrane transporter activity"/>
    <property type="evidence" value="ECO:0007669"/>
    <property type="project" value="TreeGrafter"/>
</dbReference>
<gene>
    <name evidence="9" type="ORF">HYG86_01180</name>
</gene>
<feature type="transmembrane region" description="Helical" evidence="7">
    <location>
        <begin position="375"/>
        <end position="404"/>
    </location>
</feature>
<comment type="subcellular location">
    <subcellularLocation>
        <location evidence="1">Cell membrane</location>
        <topology evidence="1">Multi-pass membrane protein</topology>
    </subcellularLocation>
</comment>
<dbReference type="KEGG" id="acae:HYG86_01180"/>
<evidence type="ECO:0000256" key="2">
    <source>
        <dbReference type="ARBA" id="ARBA00022475"/>
    </source>
</evidence>
<keyword evidence="2" id="KW-1003">Cell membrane</keyword>
<dbReference type="InterPro" id="IPR003838">
    <property type="entry name" value="ABC3_permease_C"/>
</dbReference>
<feature type="transmembrane region" description="Helical" evidence="7">
    <location>
        <begin position="21"/>
        <end position="42"/>
    </location>
</feature>